<evidence type="ECO:0000256" key="6">
    <source>
        <dbReference type="ARBA" id="ARBA00023054"/>
    </source>
</evidence>
<comment type="subcellular location">
    <subcellularLocation>
        <location evidence="1">Cytoplasm</location>
        <location evidence="1">Cytoskeleton</location>
        <location evidence="1">Flagellum axoneme</location>
    </subcellularLocation>
</comment>
<evidence type="ECO:0000256" key="11">
    <source>
        <dbReference type="ARBA" id="ARBA00040950"/>
    </source>
</evidence>
<keyword evidence="9" id="KW-0966">Cell projection</keyword>
<evidence type="ECO:0000313" key="14">
    <source>
        <dbReference type="Proteomes" id="UP001221898"/>
    </source>
</evidence>
<dbReference type="InterPro" id="IPR032675">
    <property type="entry name" value="LRR_dom_sf"/>
</dbReference>
<keyword evidence="3" id="KW-0433">Leucine-rich repeat</keyword>
<dbReference type="PROSITE" id="PS51450">
    <property type="entry name" value="LRR"/>
    <property type="match status" value="4"/>
</dbReference>
<dbReference type="InterPro" id="IPR050576">
    <property type="entry name" value="Cilia_flagella_integrity"/>
</dbReference>
<keyword evidence="7" id="KW-0969">Cilium</keyword>
<keyword evidence="2" id="KW-0963">Cytoplasm</keyword>
<dbReference type="SMART" id="SM00365">
    <property type="entry name" value="LRR_SD22"/>
    <property type="match status" value="4"/>
</dbReference>
<evidence type="ECO:0000256" key="8">
    <source>
        <dbReference type="ARBA" id="ARBA00023212"/>
    </source>
</evidence>
<evidence type="ECO:0000256" key="1">
    <source>
        <dbReference type="ARBA" id="ARBA00004611"/>
    </source>
</evidence>
<protein>
    <recommendedName>
        <fullName evidence="11">Dynein regulatory complex subunit 3</fullName>
    </recommendedName>
</protein>
<dbReference type="SUPFAM" id="SSF52075">
    <property type="entry name" value="Outer arm dynein light chain 1"/>
    <property type="match status" value="1"/>
</dbReference>
<evidence type="ECO:0000256" key="9">
    <source>
        <dbReference type="ARBA" id="ARBA00023273"/>
    </source>
</evidence>
<evidence type="ECO:0000256" key="7">
    <source>
        <dbReference type="ARBA" id="ARBA00023069"/>
    </source>
</evidence>
<dbReference type="InterPro" id="IPR001611">
    <property type="entry name" value="Leu-rich_rpt"/>
</dbReference>
<dbReference type="Pfam" id="PF14580">
    <property type="entry name" value="LRR_9"/>
    <property type="match status" value="1"/>
</dbReference>
<name>A0AAD7W8B0_9TELE</name>
<keyword evidence="8" id="KW-0206">Cytoskeleton</keyword>
<evidence type="ECO:0000256" key="12">
    <source>
        <dbReference type="SAM" id="Coils"/>
    </source>
</evidence>
<evidence type="ECO:0000313" key="13">
    <source>
        <dbReference type="EMBL" id="KAJ8387133.1"/>
    </source>
</evidence>
<dbReference type="GO" id="GO:0005929">
    <property type="term" value="C:cilium"/>
    <property type="evidence" value="ECO:0007669"/>
    <property type="project" value="TreeGrafter"/>
</dbReference>
<evidence type="ECO:0000256" key="5">
    <source>
        <dbReference type="ARBA" id="ARBA00022846"/>
    </source>
</evidence>
<dbReference type="PANTHER" id="PTHR45973:SF12">
    <property type="entry name" value="DYNEIN REGULATORY COMPLEX SUBUNIT 3"/>
    <property type="match status" value="1"/>
</dbReference>
<keyword evidence="6 12" id="KW-0175">Coiled coil</keyword>
<keyword evidence="4" id="KW-0677">Repeat</keyword>
<organism evidence="13 14">
    <name type="scientific">Aldrovandia affinis</name>
    <dbReference type="NCBI Taxonomy" id="143900"/>
    <lineage>
        <taxon>Eukaryota</taxon>
        <taxon>Metazoa</taxon>
        <taxon>Chordata</taxon>
        <taxon>Craniata</taxon>
        <taxon>Vertebrata</taxon>
        <taxon>Euteleostomi</taxon>
        <taxon>Actinopterygii</taxon>
        <taxon>Neopterygii</taxon>
        <taxon>Teleostei</taxon>
        <taxon>Notacanthiformes</taxon>
        <taxon>Halosauridae</taxon>
        <taxon>Aldrovandia</taxon>
    </lineage>
</organism>
<reference evidence="13" key="1">
    <citation type="journal article" date="2023" name="Science">
        <title>Genome structures resolve the early diversification of teleost fishes.</title>
        <authorList>
            <person name="Parey E."/>
            <person name="Louis A."/>
            <person name="Montfort J."/>
            <person name="Bouchez O."/>
            <person name="Roques C."/>
            <person name="Iampietro C."/>
            <person name="Lluch J."/>
            <person name="Castinel A."/>
            <person name="Donnadieu C."/>
            <person name="Desvignes T."/>
            <person name="Floi Bucao C."/>
            <person name="Jouanno E."/>
            <person name="Wen M."/>
            <person name="Mejri S."/>
            <person name="Dirks R."/>
            <person name="Jansen H."/>
            <person name="Henkel C."/>
            <person name="Chen W.J."/>
            <person name="Zahm M."/>
            <person name="Cabau C."/>
            <person name="Klopp C."/>
            <person name="Thompson A.W."/>
            <person name="Robinson-Rechavi M."/>
            <person name="Braasch I."/>
            <person name="Lecointre G."/>
            <person name="Bobe J."/>
            <person name="Postlethwait J.H."/>
            <person name="Berthelot C."/>
            <person name="Roest Crollius H."/>
            <person name="Guiguen Y."/>
        </authorList>
    </citation>
    <scope>NUCLEOTIDE SEQUENCE</scope>
    <source>
        <strain evidence="13">NC1722</strain>
    </source>
</reference>
<gene>
    <name evidence="13" type="ORF">AAFF_G00160730</name>
</gene>
<keyword evidence="14" id="KW-1185">Reference proteome</keyword>
<dbReference type="AlphaFoldDB" id="A0AAD7W8B0"/>
<dbReference type="Gene3D" id="3.80.10.10">
    <property type="entry name" value="Ribonuclease Inhibitor"/>
    <property type="match status" value="1"/>
</dbReference>
<keyword evidence="5" id="KW-0282">Flagellum</keyword>
<dbReference type="PANTHER" id="PTHR45973">
    <property type="entry name" value="PROTEIN PHOSPHATASE 1 REGULATORY SUBUNIT SDS22-RELATED"/>
    <property type="match status" value="1"/>
</dbReference>
<dbReference type="Proteomes" id="UP001221898">
    <property type="component" value="Unassembled WGS sequence"/>
</dbReference>
<accession>A0AAD7W8B0</accession>
<comment type="similarity">
    <text evidence="10">Belongs to the DRC3 family.</text>
</comment>
<feature type="coiled-coil region" evidence="12">
    <location>
        <begin position="356"/>
        <end position="390"/>
    </location>
</feature>
<evidence type="ECO:0000256" key="10">
    <source>
        <dbReference type="ARBA" id="ARBA00038378"/>
    </source>
</evidence>
<sequence>MLETEQPMVVDEAMLQQAVEEQGPQGQAGRIAKMEGIELHDVLQLRLDYRHILKIDHLWQFTSLTKLQLDNNIIERIAGLDCLVNLVWLNLSFNHIEVIEGLDALVKLEDLSLSNNSISVIENMDNLANLHVLSICNNKLSQLDNVTYLRKFKNLRALHCSGNVFSTEECYQEFIAAYLPNLAYLDFRLLSDETKEEAMGKYQYALEELIHNETQEQRAIEAQRKTEEEFQQHKEAFVEFLNGPQLFDSMYADDPEAERLAYLPGLLELMGALCTQLFELGLEQHQVRREDVDCFFECFREGVQDNQEIAAAMVLKFKDARREALQEMQRATDPQVLLAQIELCSEETQELHDSLMSLELQLADQLEEIIKDFERNIGDMCRDLENIHNEKILEISMTTMEKVAKNELEEASLDELRALLADKDTVENAVSASHDTHLLKIDNREDELLTRINGWMEELMKKLHHDVIARNRRRIAEIHNYIDYLKDQLDDMRPT</sequence>
<proteinExistence type="inferred from homology"/>
<comment type="caution">
    <text evidence="13">The sequence shown here is derived from an EMBL/GenBank/DDBJ whole genome shotgun (WGS) entry which is preliminary data.</text>
</comment>
<evidence type="ECO:0000256" key="3">
    <source>
        <dbReference type="ARBA" id="ARBA00022614"/>
    </source>
</evidence>
<evidence type="ECO:0000256" key="2">
    <source>
        <dbReference type="ARBA" id="ARBA00022490"/>
    </source>
</evidence>
<evidence type="ECO:0000256" key="4">
    <source>
        <dbReference type="ARBA" id="ARBA00022737"/>
    </source>
</evidence>
<dbReference type="EMBL" id="JAINUG010000217">
    <property type="protein sequence ID" value="KAJ8387133.1"/>
    <property type="molecule type" value="Genomic_DNA"/>
</dbReference>